<dbReference type="Pfam" id="PF08531">
    <property type="entry name" value="Bac_rhamnosid_N"/>
    <property type="match status" value="1"/>
</dbReference>
<dbReference type="InterPro" id="IPR013783">
    <property type="entry name" value="Ig-like_fold"/>
</dbReference>
<dbReference type="PANTHER" id="PTHR33307">
    <property type="entry name" value="ALPHA-RHAMNOSIDASE (EUROFUNG)"/>
    <property type="match status" value="1"/>
</dbReference>
<evidence type="ECO:0000313" key="9">
    <source>
        <dbReference type="Proteomes" id="UP000428260"/>
    </source>
</evidence>
<gene>
    <name evidence="8" type="ORF">GM418_26090</name>
</gene>
<dbReference type="Gene3D" id="2.60.420.10">
    <property type="entry name" value="Maltose phosphorylase, domain 3"/>
    <property type="match status" value="1"/>
</dbReference>
<dbReference type="Proteomes" id="UP000428260">
    <property type="component" value="Chromosome"/>
</dbReference>
<evidence type="ECO:0000259" key="6">
    <source>
        <dbReference type="Pfam" id="PF17389"/>
    </source>
</evidence>
<keyword evidence="3" id="KW-0378">Hydrolase</keyword>
<feature type="domain" description="Alpha-L-rhamnosidase six-hairpin glycosidase" evidence="6">
    <location>
        <begin position="475"/>
        <end position="803"/>
    </location>
</feature>
<dbReference type="RefSeq" id="WP_158870452.1">
    <property type="nucleotide sequence ID" value="NZ_CP046401.1"/>
</dbReference>
<dbReference type="Gene3D" id="2.60.40.10">
    <property type="entry name" value="Immunoglobulins"/>
    <property type="match status" value="1"/>
</dbReference>
<proteinExistence type="predicted"/>
<dbReference type="EMBL" id="CP046401">
    <property type="protein sequence ID" value="QGY47007.1"/>
    <property type="molecule type" value="Genomic_DNA"/>
</dbReference>
<dbReference type="InterPro" id="IPR008902">
    <property type="entry name" value="Rhamnosid_concanavalin"/>
</dbReference>
<feature type="domain" description="Alpha-L-rhamnosidase concanavalin-like" evidence="4">
    <location>
        <begin position="378"/>
        <end position="471"/>
    </location>
</feature>
<evidence type="ECO:0000313" key="8">
    <source>
        <dbReference type="EMBL" id="QGY47007.1"/>
    </source>
</evidence>
<feature type="domain" description="Alpha-L-rhamnosidase C-terminal" evidence="7">
    <location>
        <begin position="814"/>
        <end position="878"/>
    </location>
</feature>
<comment type="catalytic activity">
    <reaction evidence="1">
        <text>Hydrolysis of terminal non-reducing alpha-L-rhamnose residues in alpha-L-rhamnosides.</text>
        <dbReference type="EC" id="3.2.1.40"/>
    </reaction>
</comment>
<dbReference type="Pfam" id="PF25788">
    <property type="entry name" value="Ig_Rha78A_N"/>
    <property type="match status" value="1"/>
</dbReference>
<protein>
    <recommendedName>
        <fullName evidence="2">alpha-L-rhamnosidase</fullName>
        <ecNumber evidence="2">3.2.1.40</ecNumber>
    </recommendedName>
</protein>
<dbReference type="InterPro" id="IPR016007">
    <property type="entry name" value="Alpha_rhamnosid"/>
</dbReference>
<evidence type="ECO:0000259" key="5">
    <source>
        <dbReference type="Pfam" id="PF08531"/>
    </source>
</evidence>
<organism evidence="8 9">
    <name type="scientific">Maribellus comscasis</name>
    <dbReference type="NCBI Taxonomy" id="2681766"/>
    <lineage>
        <taxon>Bacteria</taxon>
        <taxon>Pseudomonadati</taxon>
        <taxon>Bacteroidota</taxon>
        <taxon>Bacteroidia</taxon>
        <taxon>Marinilabiliales</taxon>
        <taxon>Prolixibacteraceae</taxon>
        <taxon>Maribellus</taxon>
    </lineage>
</organism>
<dbReference type="InterPro" id="IPR008928">
    <property type="entry name" value="6-hairpin_glycosidase_sf"/>
</dbReference>
<dbReference type="PROSITE" id="PS51257">
    <property type="entry name" value="PROKAR_LIPOPROTEIN"/>
    <property type="match status" value="1"/>
</dbReference>
<dbReference type="GO" id="GO:0005975">
    <property type="term" value="P:carbohydrate metabolic process"/>
    <property type="evidence" value="ECO:0007669"/>
    <property type="project" value="InterPro"/>
</dbReference>
<feature type="domain" description="Bacterial alpha-L-rhamnosidase N-terminal" evidence="5">
    <location>
        <begin position="192"/>
        <end position="362"/>
    </location>
</feature>
<evidence type="ECO:0000256" key="1">
    <source>
        <dbReference type="ARBA" id="ARBA00001445"/>
    </source>
</evidence>
<sequence>MKRNIFIFFVFIIVFFACSEKQKKGFSFEKMLVENIVQPINIDVQQPHFSWVISSSERNHEQTAYQILLASSKEMLENNKADIWDSEKTKSVETIQHKLQNAKLKSNQKYYWKAVVWDNRGAKLESQVDSFETAFLQNGDWQAQWIGKENAVDTVLEKGFIIEEKNNKAEIEAIEYSGQSLLLRKEVELPRKIKLAKAFVTGVGFYEFFINGKRVGDHVLDPAKTPYHKEILYSTYDVTDLLHEGKNAFGIHLGNGWHNPYKKWWKQYRMQWFGPKKAFAQIEISYADGSVETIKTDKSWSCSDGPVVFNCIYDGEIYDANLEKAGWATAGFDDSSWKKVSVFHPGNISLKSQNMPAIKVTQTIQPTEISGNQNNSRTFDMGQNFTGWVRVKVRGEKGTKIKIRFAEDIHEDGTIDDTSNEHAKATAEYILKGEGTETYEPHFTYFGFKYVEVSSEEGLLNLDEITGCVVHSDNRQVGYFECSDSLVNKIHRATVWSQKSNMLGYPMDCPQRDERLGWFGDAQVTAEEAMFNFDMAGFFKNWFRGIQLNQDKETGDLPIISPQPYIWDEGIEWSSTYIIMLWQYYTWYNDKQILAEHYPTMKRYMQFLDSLATDYILPSGWIGDWGSLVEGWKEGQPESVPTAFYYFNATILSKVAGVLGNSSDQKYFSNQAGKIKQAYNQNYFHSETGNYNNGSQMANAFPLFLGIVPENEQQKALENLVHDIEVNNQNHLTTGVLGTKYMPEALAQMGRPDVAWNIITQKTYPSWNSMMEKYTTVCEFWTLKQSKNHVMMGSIDAWFYKYIAGIQQKANCLAFSSFTIKPNLLEGLTYAKASTETLRGKIAVDWRKQPDIFSMNVEVPFNTSATVFIPGAKKDKLFENETTLENADDVTYVGYQDGRHVLKISSGSYAFLLKKS</sequence>
<dbReference type="Pfam" id="PF17389">
    <property type="entry name" value="Bac_rhamnosid6H"/>
    <property type="match status" value="1"/>
</dbReference>
<dbReference type="SUPFAM" id="SSF48208">
    <property type="entry name" value="Six-hairpin glycosidases"/>
    <property type="match status" value="1"/>
</dbReference>
<keyword evidence="9" id="KW-1185">Reference proteome</keyword>
<evidence type="ECO:0000259" key="4">
    <source>
        <dbReference type="Pfam" id="PF05592"/>
    </source>
</evidence>
<dbReference type="InterPro" id="IPR012341">
    <property type="entry name" value="6hp_glycosidase-like_sf"/>
</dbReference>
<name>A0A6I6K383_9BACT</name>
<evidence type="ECO:0000256" key="3">
    <source>
        <dbReference type="ARBA" id="ARBA00022801"/>
    </source>
</evidence>
<dbReference type="Pfam" id="PF05592">
    <property type="entry name" value="Bac_rhamnosid"/>
    <property type="match status" value="1"/>
</dbReference>
<dbReference type="KEGG" id="mcos:GM418_26090"/>
<evidence type="ECO:0000256" key="2">
    <source>
        <dbReference type="ARBA" id="ARBA00012652"/>
    </source>
</evidence>
<reference evidence="8 9" key="1">
    <citation type="submission" date="2019-11" db="EMBL/GenBank/DDBJ databases">
        <authorList>
            <person name="Zheng R.K."/>
            <person name="Sun C.M."/>
        </authorList>
    </citation>
    <scope>NUCLEOTIDE SEQUENCE [LARGE SCALE GENOMIC DNA]</scope>
    <source>
        <strain evidence="8 9">WC007</strain>
    </source>
</reference>
<dbReference type="Gene3D" id="2.60.120.260">
    <property type="entry name" value="Galactose-binding domain-like"/>
    <property type="match status" value="2"/>
</dbReference>
<dbReference type="Gene3D" id="1.50.10.10">
    <property type="match status" value="1"/>
</dbReference>
<dbReference type="InterPro" id="IPR035398">
    <property type="entry name" value="Bac_rhamnosid_C"/>
</dbReference>
<dbReference type="AlphaFoldDB" id="A0A6I6K383"/>
<accession>A0A6I6K383</accession>
<evidence type="ECO:0000259" key="7">
    <source>
        <dbReference type="Pfam" id="PF17390"/>
    </source>
</evidence>
<dbReference type="GO" id="GO:0030596">
    <property type="term" value="F:alpha-L-rhamnosidase activity"/>
    <property type="evidence" value="ECO:0007669"/>
    <property type="project" value="UniProtKB-EC"/>
</dbReference>
<dbReference type="InterPro" id="IPR013737">
    <property type="entry name" value="Bac_rhamnosid_N"/>
</dbReference>
<dbReference type="PANTHER" id="PTHR33307:SF6">
    <property type="entry name" value="ALPHA-RHAMNOSIDASE (EUROFUNG)-RELATED"/>
    <property type="match status" value="1"/>
</dbReference>
<dbReference type="InterPro" id="IPR035396">
    <property type="entry name" value="Bac_rhamnosid6H"/>
</dbReference>
<dbReference type="EC" id="3.2.1.40" evidence="2"/>
<dbReference type="Pfam" id="PF17390">
    <property type="entry name" value="Bac_rhamnosid_C"/>
    <property type="match status" value="1"/>
</dbReference>
<dbReference type="PIRSF" id="PIRSF010631">
    <property type="entry name" value="A-rhamnsds"/>
    <property type="match status" value="1"/>
</dbReference>